<dbReference type="OrthoDB" id="598035at2"/>
<dbReference type="RefSeq" id="WP_103998533.1">
    <property type="nucleotide sequence ID" value="NZ_FNVP01000001.1"/>
</dbReference>
<evidence type="ECO:0000313" key="4">
    <source>
        <dbReference type="Proteomes" id="UP000236737"/>
    </source>
</evidence>
<accession>A0A1H5SRD8</accession>
<protein>
    <submittedName>
        <fullName evidence="3">Gas vesicle protein</fullName>
    </submittedName>
</protein>
<dbReference type="PANTHER" id="PTHR35792">
    <property type="entry name" value="GENERAL STRESS PROTEIN"/>
    <property type="match status" value="1"/>
</dbReference>
<proteinExistence type="predicted"/>
<feature type="coiled-coil region" evidence="1">
    <location>
        <begin position="39"/>
        <end position="104"/>
    </location>
</feature>
<dbReference type="AlphaFoldDB" id="A0A1H5SRD8"/>
<dbReference type="Gene3D" id="1.10.287.700">
    <property type="entry name" value="Helix hairpin bin"/>
    <property type="match status" value="1"/>
</dbReference>
<evidence type="ECO:0000313" key="3">
    <source>
        <dbReference type="EMBL" id="SEF52974.1"/>
    </source>
</evidence>
<dbReference type="InterPro" id="IPR052928">
    <property type="entry name" value="Desiccation-related_membrane"/>
</dbReference>
<evidence type="ECO:0000256" key="2">
    <source>
        <dbReference type="SAM" id="Phobius"/>
    </source>
</evidence>
<keyword evidence="1" id="KW-0175">Coiled coil</keyword>
<dbReference type="Proteomes" id="UP000236737">
    <property type="component" value="Unassembled WGS sequence"/>
</dbReference>
<keyword evidence="4" id="KW-1185">Reference proteome</keyword>
<dbReference type="InterPro" id="IPR024623">
    <property type="entry name" value="YtxH"/>
</dbReference>
<dbReference type="Pfam" id="PF12732">
    <property type="entry name" value="YtxH"/>
    <property type="match status" value="1"/>
</dbReference>
<keyword evidence="2" id="KW-1133">Transmembrane helix</keyword>
<organism evidence="3 4">
    <name type="scientific">Flavobacterium urumqiense</name>
    <dbReference type="NCBI Taxonomy" id="935224"/>
    <lineage>
        <taxon>Bacteria</taxon>
        <taxon>Pseudomonadati</taxon>
        <taxon>Bacteroidota</taxon>
        <taxon>Flavobacteriia</taxon>
        <taxon>Flavobacteriales</taxon>
        <taxon>Flavobacteriaceae</taxon>
        <taxon>Flavobacterium</taxon>
    </lineage>
</organism>
<feature type="transmembrane region" description="Helical" evidence="2">
    <location>
        <begin position="6"/>
        <end position="27"/>
    </location>
</feature>
<sequence length="110" mass="12243">MSNNAGSTLLALLTGAAIGAGFGILYAPDKGSRTREKINDGYDEAKNNLKHKYENAAEELKHKISLFKQNNLQETYDEMLSNVSHKTEDVISFLEEKLASLKEQNAKLQK</sequence>
<name>A0A1H5SRD8_9FLAO</name>
<reference evidence="4" key="1">
    <citation type="submission" date="2016-10" db="EMBL/GenBank/DDBJ databases">
        <authorList>
            <person name="Varghese N."/>
            <person name="Submissions S."/>
        </authorList>
    </citation>
    <scope>NUCLEOTIDE SEQUENCE [LARGE SCALE GENOMIC DNA]</scope>
    <source>
        <strain evidence="4">CGMCC 1.9230</strain>
    </source>
</reference>
<keyword evidence="2" id="KW-0472">Membrane</keyword>
<keyword evidence="2" id="KW-0812">Transmembrane</keyword>
<gene>
    <name evidence="3" type="ORF">SAMN04488130_101407</name>
</gene>
<evidence type="ECO:0000256" key="1">
    <source>
        <dbReference type="SAM" id="Coils"/>
    </source>
</evidence>
<dbReference type="PANTHER" id="PTHR35792:SF2">
    <property type="entry name" value="GENERAL STRESS PROTEIN"/>
    <property type="match status" value="1"/>
</dbReference>
<dbReference type="EMBL" id="FNVP01000001">
    <property type="protein sequence ID" value="SEF52974.1"/>
    <property type="molecule type" value="Genomic_DNA"/>
</dbReference>